<feature type="transmembrane region" description="Helical" evidence="1">
    <location>
        <begin position="46"/>
        <end position="64"/>
    </location>
</feature>
<dbReference type="AlphaFoldDB" id="A0A1J5Q9U2"/>
<evidence type="ECO:0000256" key="1">
    <source>
        <dbReference type="SAM" id="Phobius"/>
    </source>
</evidence>
<keyword evidence="1" id="KW-1133">Transmembrane helix</keyword>
<comment type="caution">
    <text evidence="2">The sequence shown here is derived from an EMBL/GenBank/DDBJ whole genome shotgun (WGS) entry which is preliminary data.</text>
</comment>
<feature type="transmembrane region" description="Helical" evidence="1">
    <location>
        <begin position="14"/>
        <end position="34"/>
    </location>
</feature>
<name>A0A1J5Q9U2_9ZZZZ</name>
<sequence>MASSTDITCWNDLFGSWAIASATGIVVVAALSLWGRYFSRTASLRIYLMIFAGFTLAMASLLAWQKEHRESIRAENLATLKAFDTEANRLFDESLAVSNADDYKAYLAKADGFSARLERWIADNLGPRASEILLRHDPKNVDTAFESAIDKDHASAIAAIIQTKENIAALIDAKTSNNCVKPTMAEHPFPPNVD</sequence>
<evidence type="ECO:0000313" key="2">
    <source>
        <dbReference type="EMBL" id="OIQ76767.1"/>
    </source>
</evidence>
<protein>
    <submittedName>
        <fullName evidence="2">Uncharacterized protein</fullName>
    </submittedName>
</protein>
<organism evidence="2">
    <name type="scientific">mine drainage metagenome</name>
    <dbReference type="NCBI Taxonomy" id="410659"/>
    <lineage>
        <taxon>unclassified sequences</taxon>
        <taxon>metagenomes</taxon>
        <taxon>ecological metagenomes</taxon>
    </lineage>
</organism>
<accession>A0A1J5Q9U2</accession>
<reference evidence="2" key="1">
    <citation type="submission" date="2016-10" db="EMBL/GenBank/DDBJ databases">
        <title>Sequence of Gallionella enrichment culture.</title>
        <authorList>
            <person name="Poehlein A."/>
            <person name="Muehling M."/>
            <person name="Daniel R."/>
        </authorList>
    </citation>
    <scope>NUCLEOTIDE SEQUENCE</scope>
</reference>
<keyword evidence="1" id="KW-0472">Membrane</keyword>
<dbReference type="EMBL" id="MLJW01001778">
    <property type="protein sequence ID" value="OIQ76767.1"/>
    <property type="molecule type" value="Genomic_DNA"/>
</dbReference>
<gene>
    <name evidence="2" type="ORF">GALL_415500</name>
</gene>
<proteinExistence type="predicted"/>
<keyword evidence="1" id="KW-0812">Transmembrane</keyword>